<feature type="compositionally biased region" description="Basic and acidic residues" evidence="1">
    <location>
        <begin position="160"/>
        <end position="176"/>
    </location>
</feature>
<reference evidence="3" key="1">
    <citation type="submission" date="2019-09" db="EMBL/GenBank/DDBJ databases">
        <title>Draft genome sequences of 48 bacterial type strains from the CCUG.</title>
        <authorList>
            <person name="Tunovic T."/>
            <person name="Pineiro-Iglesias B."/>
            <person name="Unosson C."/>
            <person name="Inganas E."/>
            <person name="Ohlen M."/>
            <person name="Cardew S."/>
            <person name="Jensie-Markopoulos S."/>
            <person name="Salva-Serra F."/>
            <person name="Jaen-Luchoro D."/>
            <person name="Karlsson R."/>
            <person name="Svensson-Stadler L."/>
            <person name="Chun J."/>
            <person name="Moore E."/>
        </authorList>
    </citation>
    <scope>NUCLEOTIDE SEQUENCE</scope>
    <source>
        <strain evidence="3">CCUG 50899</strain>
    </source>
</reference>
<accession>A0A643F5J5</accession>
<gene>
    <name evidence="3" type="ORF">F7Q93_02600</name>
</gene>
<comment type="caution">
    <text evidence="3">The sequence shown here is derived from an EMBL/GenBank/DDBJ whole genome shotgun (WGS) entry which is preliminary data.</text>
</comment>
<dbReference type="Pfam" id="PF10073">
    <property type="entry name" value="GapR_DNA-bd"/>
    <property type="match status" value="1"/>
</dbReference>
<organism evidence="3">
    <name type="scientific">Brucella pituitosa</name>
    <dbReference type="NCBI Taxonomy" id="571256"/>
    <lineage>
        <taxon>Bacteria</taxon>
        <taxon>Pseudomonadati</taxon>
        <taxon>Pseudomonadota</taxon>
        <taxon>Alphaproteobacteria</taxon>
        <taxon>Hyphomicrobiales</taxon>
        <taxon>Brucellaceae</taxon>
        <taxon>Brucella/Ochrobactrum group</taxon>
        <taxon>Brucella</taxon>
    </lineage>
</organism>
<dbReference type="InterPro" id="IPR046367">
    <property type="entry name" value="GapR-like_DNA-bd"/>
</dbReference>
<dbReference type="EMBL" id="VZPE01000001">
    <property type="protein sequence ID" value="KAB0573400.1"/>
    <property type="molecule type" value="Genomic_DNA"/>
</dbReference>
<evidence type="ECO:0000256" key="1">
    <source>
        <dbReference type="SAM" id="MobiDB-lite"/>
    </source>
</evidence>
<evidence type="ECO:0000313" key="3">
    <source>
        <dbReference type="EMBL" id="KAB0573400.1"/>
    </source>
</evidence>
<evidence type="ECO:0000259" key="2">
    <source>
        <dbReference type="Pfam" id="PF10073"/>
    </source>
</evidence>
<proteinExistence type="predicted"/>
<feature type="compositionally biased region" description="Basic and acidic residues" evidence="1">
    <location>
        <begin position="85"/>
        <end position="107"/>
    </location>
</feature>
<feature type="region of interest" description="Disordered" evidence="1">
    <location>
        <begin position="82"/>
        <end position="107"/>
    </location>
</feature>
<dbReference type="RefSeq" id="WP_128093104.1">
    <property type="nucleotide sequence ID" value="NZ_JBHEEN010000001.1"/>
</dbReference>
<dbReference type="GO" id="GO:0003677">
    <property type="term" value="F:DNA binding"/>
    <property type="evidence" value="ECO:0007669"/>
    <property type="project" value="InterPro"/>
</dbReference>
<sequence>MTNSRLKSFIDRVLRLKEEEDTIKADIREVYAEMKGEGYDKTAAGQLVAYLRKVEKKGREEIEAANTIFDLYLNEYENGTALATHTHEQKSREERAKQRTSEAMDDNKAFSAELAAAGLISEESHQENIRLSDGIAQKFGAGVINEDPNSSVDPQAPAHTADDKSRSAEEFADRPTEQGGGDD</sequence>
<feature type="domain" description="GapR-like DNA-binding" evidence="2">
    <location>
        <begin position="3"/>
        <end position="72"/>
    </location>
</feature>
<name>A0A643F5J5_9HYPH</name>
<protein>
    <submittedName>
        <fullName evidence="3">DUF2312 domain-containing protein</fullName>
    </submittedName>
</protein>
<dbReference type="AlphaFoldDB" id="A0A643F5J5"/>
<feature type="region of interest" description="Disordered" evidence="1">
    <location>
        <begin position="140"/>
        <end position="183"/>
    </location>
</feature>